<keyword evidence="4" id="KW-0808">Transferase</keyword>
<feature type="binding site" evidence="8">
    <location>
        <position position="159"/>
    </location>
    <ligand>
        <name>ATP</name>
        <dbReference type="ChEBI" id="CHEBI:30616"/>
    </ligand>
</feature>
<dbReference type="InterPro" id="IPR051180">
    <property type="entry name" value="IKK"/>
</dbReference>
<evidence type="ECO:0000256" key="4">
    <source>
        <dbReference type="ARBA" id="ARBA00022679"/>
    </source>
</evidence>
<evidence type="ECO:0000259" key="9">
    <source>
        <dbReference type="PROSITE" id="PS50011"/>
    </source>
</evidence>
<sequence>MPKTIVFGVRVIGIDGNVQSRERVPATLESWPEISADVEWPRIQQKLQEFRRKRGWDCTVKFHNGTELEDLCDSSSLRILVEVQHETLLQKSVELPLYLFSDPTTGVSSPDKEQKEIVFETTEQGSPILLNLQSDLQLGEGGHGTVRRARNGKDHIALKGALPKNPRSQQDMKKEIRTLLQLNHPNIIKVVQHGYVVDPVNGRLPAYMMDLCRCSVAALLETGWHTKAAAEAARRDVGSALQHFHSAGLGHMDVKPGNWLVTNKSTGASGETQLTLTLIDAGGAGRLKKDRVTSFTAEYAHPLQMRNQDWFRHFREATVEAFFDWYGMKVSIFQLSHCSWDSEDGVRKDQVLVEASEALANDKEFTLQAIRQDTLALAFASATLRSDKEVVMEAVRKNVIALQFASETLRSDKDFYLEAVRQYWFALGYASEKRLSDPVALLLW</sequence>
<keyword evidence="2" id="KW-0963">Cytoplasm</keyword>
<dbReference type="Gene3D" id="1.10.510.10">
    <property type="entry name" value="Transferase(Phosphotransferase) domain 1"/>
    <property type="match status" value="1"/>
</dbReference>
<evidence type="ECO:0000313" key="12">
    <source>
        <dbReference type="EMBL" id="CAL4797759.1"/>
    </source>
</evidence>
<dbReference type="GO" id="GO:0005524">
    <property type="term" value="F:ATP binding"/>
    <property type="evidence" value="ECO:0007669"/>
    <property type="project" value="UniProtKB-UniRule"/>
</dbReference>
<name>A0A9P1DI78_9DINO</name>
<evidence type="ECO:0000313" key="10">
    <source>
        <dbReference type="EMBL" id="CAI4010447.1"/>
    </source>
</evidence>
<evidence type="ECO:0000256" key="8">
    <source>
        <dbReference type="PROSITE-ProRule" id="PRU10141"/>
    </source>
</evidence>
<reference evidence="11" key="2">
    <citation type="submission" date="2024-04" db="EMBL/GenBank/DDBJ databases">
        <authorList>
            <person name="Chen Y."/>
            <person name="Shah S."/>
            <person name="Dougan E. K."/>
            <person name="Thang M."/>
            <person name="Chan C."/>
        </authorList>
    </citation>
    <scope>NUCLEOTIDE SEQUENCE [LARGE SCALE GENOMIC DNA]</scope>
</reference>
<accession>A0A9P1DI78</accession>
<evidence type="ECO:0000256" key="3">
    <source>
        <dbReference type="ARBA" id="ARBA00022527"/>
    </source>
</evidence>
<evidence type="ECO:0000256" key="7">
    <source>
        <dbReference type="ARBA" id="ARBA00022840"/>
    </source>
</evidence>
<proteinExistence type="predicted"/>
<keyword evidence="6" id="KW-0418">Kinase</keyword>
<comment type="caution">
    <text evidence="10">The sequence shown here is derived from an EMBL/GenBank/DDBJ whole genome shotgun (WGS) entry which is preliminary data.</text>
</comment>
<comment type="subcellular location">
    <subcellularLocation>
        <location evidence="1">Cytoplasm</location>
    </subcellularLocation>
</comment>
<gene>
    <name evidence="10" type="ORF">C1SCF055_LOCUS35717</name>
</gene>
<dbReference type="InterPro" id="IPR025197">
    <property type="entry name" value="DUF4116"/>
</dbReference>
<evidence type="ECO:0000313" key="11">
    <source>
        <dbReference type="EMBL" id="CAL1163822.1"/>
    </source>
</evidence>
<feature type="domain" description="Protein kinase" evidence="9">
    <location>
        <begin position="132"/>
        <end position="416"/>
    </location>
</feature>
<dbReference type="PROSITE" id="PS50011">
    <property type="entry name" value="PROTEIN_KINASE_DOM"/>
    <property type="match status" value="1"/>
</dbReference>
<dbReference type="EMBL" id="CAMXCT010004813">
    <property type="protein sequence ID" value="CAI4010447.1"/>
    <property type="molecule type" value="Genomic_DNA"/>
</dbReference>
<dbReference type="Pfam" id="PF00069">
    <property type="entry name" value="Pkinase"/>
    <property type="match status" value="1"/>
</dbReference>
<dbReference type="Proteomes" id="UP001152797">
    <property type="component" value="Unassembled WGS sequence"/>
</dbReference>
<dbReference type="AlphaFoldDB" id="A0A9P1DI78"/>
<dbReference type="EMBL" id="CAMXCT020004813">
    <property type="protein sequence ID" value="CAL1163822.1"/>
    <property type="molecule type" value="Genomic_DNA"/>
</dbReference>
<keyword evidence="3" id="KW-0723">Serine/threonine-protein kinase</keyword>
<dbReference type="PROSITE" id="PS00107">
    <property type="entry name" value="PROTEIN_KINASE_ATP"/>
    <property type="match status" value="1"/>
</dbReference>
<keyword evidence="5 8" id="KW-0547">Nucleotide-binding</keyword>
<reference evidence="10" key="1">
    <citation type="submission" date="2022-10" db="EMBL/GenBank/DDBJ databases">
        <authorList>
            <person name="Chen Y."/>
            <person name="Dougan E. K."/>
            <person name="Chan C."/>
            <person name="Rhodes N."/>
            <person name="Thang M."/>
        </authorList>
    </citation>
    <scope>NUCLEOTIDE SEQUENCE</scope>
</reference>
<dbReference type="GO" id="GO:0005737">
    <property type="term" value="C:cytoplasm"/>
    <property type="evidence" value="ECO:0007669"/>
    <property type="project" value="UniProtKB-SubCell"/>
</dbReference>
<dbReference type="PANTHER" id="PTHR22969:SF17">
    <property type="entry name" value="INHIBITOR OF NUCLEAR FACTOR KAPPA-B KINASE SUBUNIT BETA"/>
    <property type="match status" value="1"/>
</dbReference>
<protein>
    <submittedName>
        <fullName evidence="12">DUF4116 domain-containing protein</fullName>
    </submittedName>
</protein>
<evidence type="ECO:0000256" key="6">
    <source>
        <dbReference type="ARBA" id="ARBA00022777"/>
    </source>
</evidence>
<dbReference type="OrthoDB" id="5872528at2759"/>
<dbReference type="InterPro" id="IPR017441">
    <property type="entry name" value="Protein_kinase_ATP_BS"/>
</dbReference>
<dbReference type="GO" id="GO:0004674">
    <property type="term" value="F:protein serine/threonine kinase activity"/>
    <property type="evidence" value="ECO:0007669"/>
    <property type="project" value="UniProtKB-KW"/>
</dbReference>
<dbReference type="InterPro" id="IPR000719">
    <property type="entry name" value="Prot_kinase_dom"/>
</dbReference>
<evidence type="ECO:0000256" key="1">
    <source>
        <dbReference type="ARBA" id="ARBA00004496"/>
    </source>
</evidence>
<evidence type="ECO:0000256" key="2">
    <source>
        <dbReference type="ARBA" id="ARBA00022490"/>
    </source>
</evidence>
<dbReference type="SMART" id="SM00220">
    <property type="entry name" value="S_TKc"/>
    <property type="match status" value="1"/>
</dbReference>
<dbReference type="PANTHER" id="PTHR22969">
    <property type="entry name" value="IKB KINASE"/>
    <property type="match status" value="1"/>
</dbReference>
<keyword evidence="13" id="KW-1185">Reference proteome</keyword>
<evidence type="ECO:0000256" key="5">
    <source>
        <dbReference type="ARBA" id="ARBA00022741"/>
    </source>
</evidence>
<dbReference type="Pfam" id="PF13475">
    <property type="entry name" value="DUF4116"/>
    <property type="match status" value="1"/>
</dbReference>
<keyword evidence="7 8" id="KW-0067">ATP-binding</keyword>
<dbReference type="EMBL" id="CAMXCT030004813">
    <property type="protein sequence ID" value="CAL4797759.1"/>
    <property type="molecule type" value="Genomic_DNA"/>
</dbReference>
<evidence type="ECO:0000313" key="13">
    <source>
        <dbReference type="Proteomes" id="UP001152797"/>
    </source>
</evidence>
<dbReference type="SUPFAM" id="SSF56112">
    <property type="entry name" value="Protein kinase-like (PK-like)"/>
    <property type="match status" value="1"/>
</dbReference>
<dbReference type="InterPro" id="IPR011009">
    <property type="entry name" value="Kinase-like_dom_sf"/>
</dbReference>
<organism evidence="10">
    <name type="scientific">Cladocopium goreaui</name>
    <dbReference type="NCBI Taxonomy" id="2562237"/>
    <lineage>
        <taxon>Eukaryota</taxon>
        <taxon>Sar</taxon>
        <taxon>Alveolata</taxon>
        <taxon>Dinophyceae</taxon>
        <taxon>Suessiales</taxon>
        <taxon>Symbiodiniaceae</taxon>
        <taxon>Cladocopium</taxon>
    </lineage>
</organism>